<dbReference type="Proteomes" id="UP000019487">
    <property type="component" value="Unassembled WGS sequence"/>
</dbReference>
<protein>
    <submittedName>
        <fullName evidence="2">Uncharacterized protein</fullName>
    </submittedName>
</protein>
<accession>W9CRT3</accession>
<keyword evidence="3" id="KW-1185">Reference proteome</keyword>
<evidence type="ECO:0000313" key="2">
    <source>
        <dbReference type="EMBL" id="ESZ99507.1"/>
    </source>
</evidence>
<keyword evidence="1" id="KW-0175">Coiled coil</keyword>
<comment type="caution">
    <text evidence="2">The sequence shown here is derived from an EMBL/GenBank/DDBJ whole genome shotgun (WGS) entry which is preliminary data.</text>
</comment>
<gene>
    <name evidence="2" type="ORF">SBOR_0072</name>
</gene>
<dbReference type="EMBL" id="AYSA01000004">
    <property type="protein sequence ID" value="ESZ99507.1"/>
    <property type="molecule type" value="Genomic_DNA"/>
</dbReference>
<reference evidence="2 3" key="1">
    <citation type="journal article" date="2014" name="Genome Announc.">
        <title>Draft genome sequence of Sclerotinia borealis, a psychrophilic plant pathogenic fungus.</title>
        <authorList>
            <person name="Mardanov A.V."/>
            <person name="Beletsky A.V."/>
            <person name="Kadnikov V.V."/>
            <person name="Ignatov A.N."/>
            <person name="Ravin N.V."/>
        </authorList>
    </citation>
    <scope>NUCLEOTIDE SEQUENCE [LARGE SCALE GENOMIC DNA]</scope>
    <source>
        <strain evidence="3">F-4157</strain>
    </source>
</reference>
<evidence type="ECO:0000256" key="1">
    <source>
        <dbReference type="SAM" id="Coils"/>
    </source>
</evidence>
<organism evidence="2 3">
    <name type="scientific">Sclerotinia borealis (strain F-4128)</name>
    <dbReference type="NCBI Taxonomy" id="1432307"/>
    <lineage>
        <taxon>Eukaryota</taxon>
        <taxon>Fungi</taxon>
        <taxon>Dikarya</taxon>
        <taxon>Ascomycota</taxon>
        <taxon>Pezizomycotina</taxon>
        <taxon>Leotiomycetes</taxon>
        <taxon>Helotiales</taxon>
        <taxon>Sclerotiniaceae</taxon>
        <taxon>Sclerotinia</taxon>
    </lineage>
</organism>
<sequence length="125" mass="14431">MSSETDISKFVDYTDSTVPRIKTDALITLINERDALREQVKAKELFLGSYRALVLQHETRKTARERSDEKLARLEELLMKEGIDGVEKLSDRVGELKNTIVRQRNRVELAERMLRAIARVIGMRS</sequence>
<proteinExistence type="predicted"/>
<evidence type="ECO:0000313" key="3">
    <source>
        <dbReference type="Proteomes" id="UP000019487"/>
    </source>
</evidence>
<dbReference type="OrthoDB" id="3518885at2759"/>
<name>W9CRT3_SCLBF</name>
<dbReference type="HOGENOM" id="CLU_1993929_0_0_1"/>
<dbReference type="AlphaFoldDB" id="W9CRT3"/>
<feature type="coiled-coil region" evidence="1">
    <location>
        <begin position="86"/>
        <end position="113"/>
    </location>
</feature>